<evidence type="ECO:0000313" key="6">
    <source>
        <dbReference type="Proteomes" id="UP000272627"/>
    </source>
</evidence>
<evidence type="ECO:0000313" key="2">
    <source>
        <dbReference type="EMBL" id="KPX21657.1"/>
    </source>
</evidence>
<keyword evidence="2" id="KW-0378">Hydrolase</keyword>
<reference evidence="6 7" key="2">
    <citation type="submission" date="2018-08" db="EMBL/GenBank/DDBJ databases">
        <title>Recombination of ecologically and evolutionarily significant loci maintains genetic cohesion in the Pseudomonas syringae species complex.</title>
        <authorList>
            <person name="Dillon M."/>
            <person name="Thakur S."/>
            <person name="Almeida R.N.D."/>
            <person name="Weir B.S."/>
            <person name="Guttman D.S."/>
        </authorList>
    </citation>
    <scope>NUCLEOTIDE SEQUENCE [LARGE SCALE GENOMIC DNA]</scope>
    <source>
        <strain evidence="4 7">ICMP 4316</strain>
        <strain evidence="3 6">ICMP 8636</strain>
    </source>
</reference>
<accession>A0A0P9R121</accession>
<evidence type="ECO:0000259" key="1">
    <source>
        <dbReference type="Pfam" id="PF02129"/>
    </source>
</evidence>
<dbReference type="EMBL" id="RBPV01000424">
    <property type="protein sequence ID" value="RMO51890.1"/>
    <property type="molecule type" value="Genomic_DNA"/>
</dbReference>
<evidence type="ECO:0000313" key="3">
    <source>
        <dbReference type="EMBL" id="RML96380.1"/>
    </source>
</evidence>
<proteinExistence type="predicted"/>
<gene>
    <name evidence="2" type="ORF">ALO70_02665</name>
    <name evidence="4" type="ORF">ALQ39_02648</name>
    <name evidence="3" type="ORF">ALQ86_02371</name>
</gene>
<dbReference type="SUPFAM" id="SSF53474">
    <property type="entry name" value="alpha/beta-Hydrolases"/>
    <property type="match status" value="1"/>
</dbReference>
<dbReference type="EMBL" id="LJQI01000383">
    <property type="protein sequence ID" value="KPX21657.1"/>
    <property type="molecule type" value="Genomic_DNA"/>
</dbReference>
<reference evidence="2 5" key="1">
    <citation type="submission" date="2015-09" db="EMBL/GenBank/DDBJ databases">
        <title>Genome announcement of multiple Pseudomonas syringae strains.</title>
        <authorList>
            <person name="Thakur S."/>
            <person name="Wang P.W."/>
            <person name="Gong Y."/>
            <person name="Weir B.S."/>
            <person name="Guttman D.S."/>
        </authorList>
    </citation>
    <scope>NUCLEOTIDE SEQUENCE [LARGE SCALE GENOMIC DNA]</scope>
    <source>
        <strain evidence="2 5">ICMP4455</strain>
    </source>
</reference>
<dbReference type="Pfam" id="PF02129">
    <property type="entry name" value="Peptidase_S15"/>
    <property type="match status" value="1"/>
</dbReference>
<dbReference type="Proteomes" id="UP000272627">
    <property type="component" value="Unassembled WGS sequence"/>
</dbReference>
<protein>
    <submittedName>
        <fullName evidence="2">Dienelactone hydrolase-like enzyme</fullName>
    </submittedName>
</protein>
<dbReference type="PATRIC" id="fig|129137.4.peg.3857"/>
<dbReference type="EMBL" id="RBOA01000410">
    <property type="protein sequence ID" value="RML96380.1"/>
    <property type="molecule type" value="Genomic_DNA"/>
</dbReference>
<name>A0A0P9R121_PSEA0</name>
<evidence type="ECO:0000313" key="7">
    <source>
        <dbReference type="Proteomes" id="UP000275613"/>
    </source>
</evidence>
<sequence>MALKNASIALLLLVLAAGVGTFLLVNEVQQGEALSLIANAHIDGLIREPLLLSVRLPDGSSALLDAFVTRPERPGRWPVALITHGTNGDSSDRTKSPNLFSSAATVFARHGYAAVVVMRQGYGQSSGVSEKRDGTCLSPHHARAGRIAADDLIAALQAIQRASWSLPDEAVLIGVSSGGFSVLAAGASNPPGVRAIINFDGGRGAKGGGKVCGKEQLLTAIKTYGSLSRLPTLWMYATNDKVFPLPLGEEFFAGYIDHGGRGEFFQAPAFGEDGHTFFEWAPEEIWWGRVADFLGKNRLPSDEIISAPVPDLDPPEGLAISGKASFQKYLNSQVYEKAFATNGAGVWAWSGGHRSQDQAGEKALTRCEKMTLAKKGLPCMVWPRAAQDGSSSYGCRSQVLRSGSLRDGQPWHADSVTVITSVTPSCV</sequence>
<dbReference type="InterPro" id="IPR050261">
    <property type="entry name" value="FrsA_esterase"/>
</dbReference>
<feature type="domain" description="Xaa-Pro dipeptidyl-peptidase-like" evidence="1">
    <location>
        <begin position="59"/>
        <end position="198"/>
    </location>
</feature>
<evidence type="ECO:0000313" key="5">
    <source>
        <dbReference type="Proteomes" id="UP000050490"/>
    </source>
</evidence>
<dbReference type="Gene3D" id="3.40.50.1820">
    <property type="entry name" value="alpha/beta hydrolase"/>
    <property type="match status" value="1"/>
</dbReference>
<dbReference type="InterPro" id="IPR000383">
    <property type="entry name" value="Xaa-Pro-like_dom"/>
</dbReference>
<evidence type="ECO:0000313" key="4">
    <source>
        <dbReference type="EMBL" id="RMO51890.1"/>
    </source>
</evidence>
<comment type="caution">
    <text evidence="2">The sequence shown here is derived from an EMBL/GenBank/DDBJ whole genome shotgun (WGS) entry which is preliminary data.</text>
</comment>
<dbReference type="Proteomes" id="UP000050490">
    <property type="component" value="Unassembled WGS sequence"/>
</dbReference>
<organism evidence="2 5">
    <name type="scientific">Pseudomonas amygdali pv. eriobotryae</name>
    <dbReference type="NCBI Taxonomy" id="129137"/>
    <lineage>
        <taxon>Bacteria</taxon>
        <taxon>Pseudomonadati</taxon>
        <taxon>Pseudomonadota</taxon>
        <taxon>Gammaproteobacteria</taxon>
        <taxon>Pseudomonadales</taxon>
        <taxon>Pseudomonadaceae</taxon>
        <taxon>Pseudomonas</taxon>
        <taxon>Pseudomonas amygdali</taxon>
    </lineage>
</organism>
<dbReference type="AlphaFoldDB" id="A0A0P9R121"/>
<dbReference type="GO" id="GO:0016787">
    <property type="term" value="F:hydrolase activity"/>
    <property type="evidence" value="ECO:0007669"/>
    <property type="project" value="UniProtKB-KW"/>
</dbReference>
<dbReference type="Proteomes" id="UP000275613">
    <property type="component" value="Unassembled WGS sequence"/>
</dbReference>
<dbReference type="PANTHER" id="PTHR22946">
    <property type="entry name" value="DIENELACTONE HYDROLASE DOMAIN-CONTAINING PROTEIN-RELATED"/>
    <property type="match status" value="1"/>
</dbReference>
<dbReference type="RefSeq" id="WP_223282968.1">
    <property type="nucleotide sequence ID" value="NZ_BMZY01000016.1"/>
</dbReference>
<dbReference type="InterPro" id="IPR029058">
    <property type="entry name" value="AB_hydrolase_fold"/>
</dbReference>